<proteinExistence type="predicted"/>
<evidence type="ECO:0000313" key="1">
    <source>
        <dbReference type="EMBL" id="GGQ39170.1"/>
    </source>
</evidence>
<protein>
    <submittedName>
        <fullName evidence="1">Uncharacterized protein</fullName>
    </submittedName>
</protein>
<dbReference type="EMBL" id="BMQK01000001">
    <property type="protein sequence ID" value="GGQ39170.1"/>
    <property type="molecule type" value="Genomic_DNA"/>
</dbReference>
<sequence length="50" mass="5620">MILRILDWRGIPVSDAVPERVTACSDLERLGIRARRAVHATDAEDLFADE</sequence>
<accession>A0A918EPX5</accession>
<keyword evidence="2" id="KW-1185">Reference proteome</keyword>
<gene>
    <name evidence="1" type="ORF">GCM10010145_03380</name>
</gene>
<evidence type="ECO:0000313" key="2">
    <source>
        <dbReference type="Proteomes" id="UP000620156"/>
    </source>
</evidence>
<reference evidence="1" key="1">
    <citation type="journal article" date="2014" name="Int. J. Syst. Evol. Microbiol.">
        <title>Complete genome sequence of Corynebacterium casei LMG S-19264T (=DSM 44701T), isolated from a smear-ripened cheese.</title>
        <authorList>
            <consortium name="US DOE Joint Genome Institute (JGI-PGF)"/>
            <person name="Walter F."/>
            <person name="Albersmeier A."/>
            <person name="Kalinowski J."/>
            <person name="Ruckert C."/>
        </authorList>
    </citation>
    <scope>NUCLEOTIDE SEQUENCE</scope>
    <source>
        <strain evidence="1">JCM 3131</strain>
    </source>
</reference>
<dbReference type="Proteomes" id="UP000620156">
    <property type="component" value="Unassembled WGS sequence"/>
</dbReference>
<comment type="caution">
    <text evidence="1">The sequence shown here is derived from an EMBL/GenBank/DDBJ whole genome shotgun (WGS) entry which is preliminary data.</text>
</comment>
<name>A0A918EPX5_9ACTN</name>
<organism evidence="1 2">
    <name type="scientific">Streptomyces ruber</name>
    <dbReference type="NCBI Taxonomy" id="83378"/>
    <lineage>
        <taxon>Bacteria</taxon>
        <taxon>Bacillati</taxon>
        <taxon>Actinomycetota</taxon>
        <taxon>Actinomycetes</taxon>
        <taxon>Kitasatosporales</taxon>
        <taxon>Streptomycetaceae</taxon>
        <taxon>Streptomyces</taxon>
    </lineage>
</organism>
<dbReference type="AlphaFoldDB" id="A0A918EPX5"/>
<reference evidence="1" key="2">
    <citation type="submission" date="2020-09" db="EMBL/GenBank/DDBJ databases">
        <authorList>
            <person name="Sun Q."/>
            <person name="Ohkuma M."/>
        </authorList>
    </citation>
    <scope>NUCLEOTIDE SEQUENCE</scope>
    <source>
        <strain evidence="1">JCM 3131</strain>
    </source>
</reference>
<dbReference type="RefSeq" id="WP_229820781.1">
    <property type="nucleotide sequence ID" value="NZ_BMQK01000001.1"/>
</dbReference>